<keyword evidence="2" id="KW-0805">Transcription regulation</keyword>
<dbReference type="Gene3D" id="1.10.10.10">
    <property type="entry name" value="Winged helix-like DNA-binding domain superfamily/Winged helix DNA-binding domain"/>
    <property type="match status" value="1"/>
</dbReference>
<dbReference type="PROSITE" id="PS50931">
    <property type="entry name" value="HTH_LYSR"/>
    <property type="match status" value="1"/>
</dbReference>
<dbReference type="SUPFAM" id="SSF46785">
    <property type="entry name" value="Winged helix' DNA-binding domain"/>
    <property type="match status" value="1"/>
</dbReference>
<dbReference type="PANTHER" id="PTHR30346">
    <property type="entry name" value="TRANSCRIPTIONAL DUAL REGULATOR HCAR-RELATED"/>
    <property type="match status" value="1"/>
</dbReference>
<organism evidence="6 7">
    <name type="scientific">Streptomyces hiroshimensis</name>
    <dbReference type="NCBI Taxonomy" id="66424"/>
    <lineage>
        <taxon>Bacteria</taxon>
        <taxon>Bacillati</taxon>
        <taxon>Actinomycetota</taxon>
        <taxon>Actinomycetes</taxon>
        <taxon>Kitasatosporales</taxon>
        <taxon>Streptomycetaceae</taxon>
        <taxon>Streptomyces</taxon>
    </lineage>
</organism>
<name>A0ABQ2Y8A8_9ACTN</name>
<keyword evidence="7" id="KW-1185">Reference proteome</keyword>
<dbReference type="InterPro" id="IPR000847">
    <property type="entry name" value="LysR_HTH_N"/>
</dbReference>
<dbReference type="InterPro" id="IPR005119">
    <property type="entry name" value="LysR_subst-bd"/>
</dbReference>
<dbReference type="Gene3D" id="3.40.190.10">
    <property type="entry name" value="Periplasmic binding protein-like II"/>
    <property type="match status" value="2"/>
</dbReference>
<comment type="caution">
    <text evidence="6">The sequence shown here is derived from an EMBL/GenBank/DDBJ whole genome shotgun (WGS) entry which is preliminary data.</text>
</comment>
<evidence type="ECO:0000256" key="4">
    <source>
        <dbReference type="ARBA" id="ARBA00023163"/>
    </source>
</evidence>
<keyword evidence="4" id="KW-0804">Transcription</keyword>
<proteinExistence type="inferred from homology"/>
<sequence>MEIFHLRYFVAVAENLSFSRAARQLHMATSPLSQRIRDLERELDQRLFDRDSHHVALTRAGTALLPVAKDVLGRFDDIPWQLRRALGPERRAAYVGVVPALHPQLRGRLGQLEARCAEEFDVKRWPGNSGNLLSAVQRGDLAMALVHLPVHAEGIEVLELLHEPLGALLPAAAFDGQSSVSLSELTEYTYVTSAPGTLPTYFDQLKVRLKAAGIHKEINLNIGDYASVREIVANGSVFGITLLSAGEREEEGQAASVVLPFRDFSPALATGLVWRRDRAEPDGDLHGLVREAGAVFSAPSDPR</sequence>
<dbReference type="SUPFAM" id="SSF53850">
    <property type="entry name" value="Periplasmic binding protein-like II"/>
    <property type="match status" value="1"/>
</dbReference>
<dbReference type="Proteomes" id="UP000659223">
    <property type="component" value="Unassembled WGS sequence"/>
</dbReference>
<dbReference type="PRINTS" id="PR00039">
    <property type="entry name" value="HTHLYSR"/>
</dbReference>
<evidence type="ECO:0000313" key="6">
    <source>
        <dbReference type="EMBL" id="GGX74623.1"/>
    </source>
</evidence>
<dbReference type="InterPro" id="IPR036388">
    <property type="entry name" value="WH-like_DNA-bd_sf"/>
</dbReference>
<dbReference type="EMBL" id="BMUT01000003">
    <property type="protein sequence ID" value="GGX74623.1"/>
    <property type="molecule type" value="Genomic_DNA"/>
</dbReference>
<evidence type="ECO:0000256" key="2">
    <source>
        <dbReference type="ARBA" id="ARBA00023015"/>
    </source>
</evidence>
<evidence type="ECO:0000313" key="7">
    <source>
        <dbReference type="Proteomes" id="UP000659223"/>
    </source>
</evidence>
<evidence type="ECO:0000256" key="3">
    <source>
        <dbReference type="ARBA" id="ARBA00023125"/>
    </source>
</evidence>
<reference evidence="7" key="1">
    <citation type="journal article" date="2019" name="Int. J. Syst. Evol. Microbiol.">
        <title>The Global Catalogue of Microorganisms (GCM) 10K type strain sequencing project: providing services to taxonomists for standard genome sequencing and annotation.</title>
        <authorList>
            <consortium name="The Broad Institute Genomics Platform"/>
            <consortium name="The Broad Institute Genome Sequencing Center for Infectious Disease"/>
            <person name="Wu L."/>
            <person name="Ma J."/>
        </authorList>
    </citation>
    <scope>NUCLEOTIDE SEQUENCE [LARGE SCALE GENOMIC DNA]</scope>
    <source>
        <strain evidence="7">JCM 4586</strain>
    </source>
</reference>
<dbReference type="InterPro" id="IPR036390">
    <property type="entry name" value="WH_DNA-bd_sf"/>
</dbReference>
<protein>
    <submittedName>
        <fullName evidence="6">LysR family transcriptional regulator</fullName>
    </submittedName>
</protein>
<accession>A0ABQ2Y8A8</accession>
<dbReference type="RefSeq" id="WP_190021274.1">
    <property type="nucleotide sequence ID" value="NZ_BMUT01000003.1"/>
</dbReference>
<gene>
    <name evidence="6" type="ORF">GCM10010324_19970</name>
</gene>
<dbReference type="Pfam" id="PF00126">
    <property type="entry name" value="HTH_1"/>
    <property type="match status" value="1"/>
</dbReference>
<feature type="domain" description="HTH lysR-type" evidence="5">
    <location>
        <begin position="1"/>
        <end position="58"/>
    </location>
</feature>
<evidence type="ECO:0000259" key="5">
    <source>
        <dbReference type="PROSITE" id="PS50931"/>
    </source>
</evidence>
<comment type="similarity">
    <text evidence="1">Belongs to the LysR transcriptional regulatory family.</text>
</comment>
<dbReference type="CDD" id="cd05466">
    <property type="entry name" value="PBP2_LTTR_substrate"/>
    <property type="match status" value="1"/>
</dbReference>
<dbReference type="Pfam" id="PF03466">
    <property type="entry name" value="LysR_substrate"/>
    <property type="match status" value="1"/>
</dbReference>
<evidence type="ECO:0000256" key="1">
    <source>
        <dbReference type="ARBA" id="ARBA00009437"/>
    </source>
</evidence>
<keyword evidence="3" id="KW-0238">DNA-binding</keyword>
<dbReference type="PANTHER" id="PTHR30346:SF0">
    <property type="entry name" value="HCA OPERON TRANSCRIPTIONAL ACTIVATOR HCAR"/>
    <property type="match status" value="1"/>
</dbReference>